<keyword evidence="3" id="KW-1185">Reference proteome</keyword>
<name>A0AAC9RRR7_9STAP</name>
<evidence type="ECO:0000256" key="1">
    <source>
        <dbReference type="SAM" id="Phobius"/>
    </source>
</evidence>
<dbReference type="KEGG" id="slz:B5P37_03710"/>
<feature type="transmembrane region" description="Helical" evidence="1">
    <location>
        <begin position="9"/>
        <end position="28"/>
    </location>
</feature>
<sequence>MMVKIFQNYFITVSIFLMMLILSAGFIMNFSNGFQLFTSLMVILTLVNFTIETWLMKTTLPRRQVRFIQSLVFPISIIIIGGVCFFLLPGLT</sequence>
<keyword evidence="1" id="KW-1133">Transmembrane helix</keyword>
<reference evidence="2 3" key="1">
    <citation type="submission" date="2017-04" db="EMBL/GenBank/DDBJ databases">
        <authorList>
            <person name="Veseli I.A."/>
            <person name="Tang C."/>
            <person name="Pombert J.-F."/>
        </authorList>
    </citation>
    <scope>NUCLEOTIDE SEQUENCE [LARGE SCALE GENOMIC DNA]</scope>
    <source>
        <strain evidence="2 3">ATCC 700373</strain>
    </source>
</reference>
<evidence type="ECO:0000313" key="3">
    <source>
        <dbReference type="Proteomes" id="UP000242864"/>
    </source>
</evidence>
<gene>
    <name evidence="2" type="ORF">B5P37_03710</name>
</gene>
<protein>
    <submittedName>
        <fullName evidence="2">Uncharacterized protein</fullName>
    </submittedName>
</protein>
<dbReference type="AlphaFoldDB" id="A0AAC9RRR7"/>
<evidence type="ECO:0000313" key="2">
    <source>
        <dbReference type="EMBL" id="ARJ50479.1"/>
    </source>
</evidence>
<dbReference type="Proteomes" id="UP000242864">
    <property type="component" value="Chromosome"/>
</dbReference>
<organism evidence="2 3">
    <name type="scientific">Staphylococcus lutrae</name>
    <dbReference type="NCBI Taxonomy" id="155085"/>
    <lineage>
        <taxon>Bacteria</taxon>
        <taxon>Bacillati</taxon>
        <taxon>Bacillota</taxon>
        <taxon>Bacilli</taxon>
        <taxon>Bacillales</taxon>
        <taxon>Staphylococcaceae</taxon>
        <taxon>Staphylococcus</taxon>
    </lineage>
</organism>
<accession>A0AAC9RRR7</accession>
<dbReference type="EMBL" id="CP020773">
    <property type="protein sequence ID" value="ARJ50479.1"/>
    <property type="molecule type" value="Genomic_DNA"/>
</dbReference>
<keyword evidence="1" id="KW-0472">Membrane</keyword>
<feature type="transmembrane region" description="Helical" evidence="1">
    <location>
        <begin position="34"/>
        <end position="55"/>
    </location>
</feature>
<proteinExistence type="predicted"/>
<feature type="transmembrane region" description="Helical" evidence="1">
    <location>
        <begin position="67"/>
        <end position="88"/>
    </location>
</feature>
<keyword evidence="1" id="KW-0812">Transmembrane</keyword>